<organism evidence="1 2">
    <name type="scientific">Nesidiocoris tenuis</name>
    <dbReference type="NCBI Taxonomy" id="355587"/>
    <lineage>
        <taxon>Eukaryota</taxon>
        <taxon>Metazoa</taxon>
        <taxon>Ecdysozoa</taxon>
        <taxon>Arthropoda</taxon>
        <taxon>Hexapoda</taxon>
        <taxon>Insecta</taxon>
        <taxon>Pterygota</taxon>
        <taxon>Neoptera</taxon>
        <taxon>Paraneoptera</taxon>
        <taxon>Hemiptera</taxon>
        <taxon>Heteroptera</taxon>
        <taxon>Panheteroptera</taxon>
        <taxon>Cimicomorpha</taxon>
        <taxon>Miridae</taxon>
        <taxon>Dicyphina</taxon>
        <taxon>Nesidiocoris</taxon>
    </lineage>
</organism>
<evidence type="ECO:0000313" key="2">
    <source>
        <dbReference type="Proteomes" id="UP000479000"/>
    </source>
</evidence>
<gene>
    <name evidence="1" type="ORF">NTEN_LOCUS4969</name>
</gene>
<sequence>MSRFRRLGLGGQIGGILVARSGRRIEDSGVVLKLRNIDEFPAETAFQAKRPRTDVNRRTRANVTGHSCRRQQRTGQTQLLCAGRMASPRFSIQLKTIRNRDKLPSQLPR</sequence>
<keyword evidence="2" id="KW-1185">Reference proteome</keyword>
<dbReference type="Proteomes" id="UP000479000">
    <property type="component" value="Unassembled WGS sequence"/>
</dbReference>
<feature type="non-terminal residue" evidence="1">
    <location>
        <position position="109"/>
    </location>
</feature>
<evidence type="ECO:0000313" key="1">
    <source>
        <dbReference type="EMBL" id="CAA9998686.1"/>
    </source>
</evidence>
<reference evidence="1 2" key="1">
    <citation type="submission" date="2020-02" db="EMBL/GenBank/DDBJ databases">
        <authorList>
            <person name="Ferguson B K."/>
        </authorList>
    </citation>
    <scope>NUCLEOTIDE SEQUENCE [LARGE SCALE GENOMIC DNA]</scope>
</reference>
<proteinExistence type="predicted"/>
<accession>A0A6H5G8C0</accession>
<dbReference type="AlphaFoldDB" id="A0A6H5G8C0"/>
<dbReference type="EMBL" id="CADCXU010007301">
    <property type="protein sequence ID" value="CAA9998686.1"/>
    <property type="molecule type" value="Genomic_DNA"/>
</dbReference>
<protein>
    <submittedName>
        <fullName evidence="1">Uncharacterized protein</fullName>
    </submittedName>
</protein>
<name>A0A6H5G8C0_9HEMI</name>